<dbReference type="Proteomes" id="UP001153292">
    <property type="component" value="Chromosome 12"/>
</dbReference>
<dbReference type="InterPro" id="IPR007884">
    <property type="entry name" value="METL9"/>
</dbReference>
<dbReference type="PANTHER" id="PTHR12890">
    <property type="entry name" value="DREV PROTEIN"/>
    <property type="match status" value="1"/>
</dbReference>
<organism evidence="1 2">
    <name type="scientific">Chilo suppressalis</name>
    <name type="common">Asiatic rice borer moth</name>
    <dbReference type="NCBI Taxonomy" id="168631"/>
    <lineage>
        <taxon>Eukaryota</taxon>
        <taxon>Metazoa</taxon>
        <taxon>Ecdysozoa</taxon>
        <taxon>Arthropoda</taxon>
        <taxon>Hexapoda</taxon>
        <taxon>Insecta</taxon>
        <taxon>Pterygota</taxon>
        <taxon>Neoptera</taxon>
        <taxon>Endopterygota</taxon>
        <taxon>Lepidoptera</taxon>
        <taxon>Glossata</taxon>
        <taxon>Ditrysia</taxon>
        <taxon>Pyraloidea</taxon>
        <taxon>Crambidae</taxon>
        <taxon>Crambinae</taxon>
        <taxon>Chilo</taxon>
    </lineage>
</organism>
<gene>
    <name evidence="1" type="ORF">CHILSU_LOCUS1795</name>
</gene>
<evidence type="ECO:0000313" key="1">
    <source>
        <dbReference type="EMBL" id="CAH0398673.1"/>
    </source>
</evidence>
<dbReference type="Pfam" id="PF05219">
    <property type="entry name" value="DREV"/>
    <property type="match status" value="1"/>
</dbReference>
<name>A0ABN8ASB7_CHISP</name>
<protein>
    <submittedName>
        <fullName evidence="1">Uncharacterized protein</fullName>
    </submittedName>
</protein>
<dbReference type="EMBL" id="OU963905">
    <property type="protein sequence ID" value="CAH0398673.1"/>
    <property type="molecule type" value="Genomic_DNA"/>
</dbReference>
<dbReference type="PANTHER" id="PTHR12890:SF0">
    <property type="entry name" value="PROTEIN-L-HISTIDINE N-PROS-METHYLTRANSFERASE"/>
    <property type="match status" value="1"/>
</dbReference>
<reference evidence="1" key="1">
    <citation type="submission" date="2021-12" db="EMBL/GenBank/DDBJ databases">
        <authorList>
            <person name="King R."/>
        </authorList>
    </citation>
    <scope>NUCLEOTIDE SEQUENCE</scope>
</reference>
<accession>A0ABN8ASB7</accession>
<sequence length="162" mass="19302">MARYDPATWPQKLYIPEVQKKDYQPECGRNEKSEILAENSFAKDLGFKEEMASSRLYRPRSALARALYEKQRNDRHLQELDKNEWYRVDKTRLSPELQSKFVQLNADEETKEFLSSSIDKSTWVWTQLWYLLAKAVLKHFWSITDINGSLKIKQRNFFMKAS</sequence>
<evidence type="ECO:0000313" key="2">
    <source>
        <dbReference type="Proteomes" id="UP001153292"/>
    </source>
</evidence>
<keyword evidence="2" id="KW-1185">Reference proteome</keyword>
<proteinExistence type="predicted"/>